<evidence type="ECO:0000313" key="2">
    <source>
        <dbReference type="Proteomes" id="UP000675920"/>
    </source>
</evidence>
<dbReference type="GO" id="GO:0003676">
    <property type="term" value="F:nucleic acid binding"/>
    <property type="evidence" value="ECO:0007669"/>
    <property type="project" value="InterPro"/>
</dbReference>
<reference evidence="3" key="4">
    <citation type="submission" date="2025-08" db="UniProtKB">
        <authorList>
            <consortium name="RefSeq"/>
        </authorList>
    </citation>
    <scope>IDENTIFICATION</scope>
</reference>
<dbReference type="Pfam" id="PF13683">
    <property type="entry name" value="rve_3"/>
    <property type="match status" value="1"/>
</dbReference>
<feature type="non-terminal residue" evidence="3">
    <location>
        <position position="1"/>
    </location>
</feature>
<dbReference type="InterPro" id="IPR012337">
    <property type="entry name" value="RNaseH-like_sf"/>
</dbReference>
<dbReference type="RefSeq" id="WP_028309962.1">
    <property type="nucleotide sequence ID" value="NZ_AXWS01000004.1"/>
</dbReference>
<proteinExistence type="predicted"/>
<dbReference type="InterPro" id="IPR001584">
    <property type="entry name" value="Integrase_cat-core"/>
</dbReference>
<dbReference type="AlphaFoldDB" id="A0A9U5GQU6"/>
<dbReference type="InterPro" id="IPR036397">
    <property type="entry name" value="RNaseH_sf"/>
</dbReference>
<accession>A0A9U5GQU6</accession>
<evidence type="ECO:0000313" key="3">
    <source>
        <dbReference type="RefSeq" id="WP_028309962.1"/>
    </source>
</evidence>
<reference evidence="3" key="1">
    <citation type="journal article" date="1994" name="Science">
        <title>Crystal structure of the catalytic domain of HIV-1 integrase: similarity to other polynucleotidyl transferases.</title>
        <authorList>
            <person name="Dyda F."/>
            <person name="Hickman A.B."/>
            <person name="Jenkins T.M."/>
            <person name="Engelman A."/>
            <person name="Craigie R."/>
            <person name="Davies D.R."/>
        </authorList>
    </citation>
    <scope>NUCLEOTIDE SEQUENCE</scope>
</reference>
<dbReference type="Gene3D" id="3.30.420.10">
    <property type="entry name" value="Ribonuclease H-like superfamily/Ribonuclease H"/>
    <property type="match status" value="1"/>
</dbReference>
<dbReference type="Proteomes" id="UP000675920">
    <property type="component" value="Unplaced"/>
</dbReference>
<reference evidence="3" key="2">
    <citation type="journal article" date="2001" name="Nat. Struct. Biol.">
        <title>Comparative architecture of transposase and integrase complexes.</title>
        <authorList>
            <person name="Rice P.A."/>
            <person name="Baker T.A."/>
        </authorList>
    </citation>
    <scope>NUCLEOTIDE SEQUENCE</scope>
</reference>
<sequence length="87" mass="10092">LIQPGRPMQNGYIESFNGRFRDECLNEHWFENLQQARQVIAAWRRDYNEVRPHGSIGRVPPAQFAEQHCRHAGDAARHLTPASNEIQ</sequence>
<name>A0A9U5GQU6_9BURK</name>
<dbReference type="SUPFAM" id="SSF53098">
    <property type="entry name" value="Ribonuclease H-like"/>
    <property type="match status" value="1"/>
</dbReference>
<keyword evidence="2" id="KW-1185">Reference proteome</keyword>
<protein>
    <submittedName>
        <fullName evidence="3">Integrase core domain-containing protein</fullName>
        <ecNumber evidence="3">3.1.26.-</ecNumber>
    </submittedName>
</protein>
<feature type="domain" description="Integrase catalytic" evidence="1">
    <location>
        <begin position="1"/>
        <end position="68"/>
    </location>
</feature>
<organism evidence="2 3">
    <name type="scientific">Derxia gummosa DSM 723</name>
    <dbReference type="NCBI Taxonomy" id="1121388"/>
    <lineage>
        <taxon>Bacteria</taxon>
        <taxon>Pseudomonadati</taxon>
        <taxon>Pseudomonadota</taxon>
        <taxon>Betaproteobacteria</taxon>
        <taxon>Burkholderiales</taxon>
        <taxon>Alcaligenaceae</taxon>
        <taxon>Derxia</taxon>
    </lineage>
</organism>
<dbReference type="EC" id="3.1.26.-" evidence="3"/>
<dbReference type="PROSITE" id="PS50994">
    <property type="entry name" value="INTEGRASE"/>
    <property type="match status" value="1"/>
</dbReference>
<dbReference type="PANTHER" id="PTHR47515">
    <property type="entry name" value="LOW CALCIUM RESPONSE LOCUS PROTEIN T"/>
    <property type="match status" value="1"/>
</dbReference>
<evidence type="ECO:0000259" key="1">
    <source>
        <dbReference type="PROSITE" id="PS50994"/>
    </source>
</evidence>
<dbReference type="PANTHER" id="PTHR47515:SF1">
    <property type="entry name" value="BLR2054 PROTEIN"/>
    <property type="match status" value="1"/>
</dbReference>
<reference evidence="3" key="3">
    <citation type="journal article" date="2017" name="Science">
        <title>A supramolecular assembly mediates lentiviral DNA integration.</title>
        <authorList>
            <person name="Ballandras-Colas A."/>
            <person name="Maskell D.P."/>
            <person name="Serrao E."/>
            <person name="Locke J."/>
            <person name="Swuec P."/>
            <person name="Jonsson S.R."/>
            <person name="Kotecha A."/>
            <person name="Cook N.J."/>
            <person name="Pye V.E."/>
            <person name="Taylor I.A."/>
            <person name="Andresdottir V."/>
            <person name="Engelman A.N."/>
            <person name="Costa A."/>
            <person name="Cherepanov P."/>
        </authorList>
    </citation>
    <scope>NUCLEOTIDE SEQUENCE</scope>
</reference>
<dbReference type="GO" id="GO:0015074">
    <property type="term" value="P:DNA integration"/>
    <property type="evidence" value="ECO:0007669"/>
    <property type="project" value="InterPro"/>
</dbReference>